<evidence type="ECO:0000313" key="2">
    <source>
        <dbReference type="Proteomes" id="UP000253744"/>
    </source>
</evidence>
<accession>A0A345IKB3</accession>
<dbReference type="AlphaFoldDB" id="A0A345IKB3"/>
<protein>
    <submittedName>
        <fullName evidence="1">Uncharacterized protein</fullName>
    </submittedName>
</protein>
<name>A0A345IKB3_9DEIO</name>
<evidence type="ECO:0000313" key="1">
    <source>
        <dbReference type="EMBL" id="AXH00136.1"/>
    </source>
</evidence>
<dbReference type="KEGG" id="dwu:DVJ83_10065"/>
<dbReference type="Proteomes" id="UP000253744">
    <property type="component" value="Chromosome"/>
</dbReference>
<proteinExistence type="predicted"/>
<reference evidence="1 2" key="1">
    <citation type="submission" date="2018-07" db="EMBL/GenBank/DDBJ databases">
        <title>Complete Genome and Methylome Analysis of Deinococcus wulumuqiensis NEB 479.</title>
        <authorList>
            <person name="Fomenkov A."/>
            <person name="Luyten Y."/>
            <person name="Vincze T."/>
            <person name="Anton B.P."/>
            <person name="Clark T."/>
            <person name="Roberts R.J."/>
            <person name="Morgan R.D."/>
        </authorList>
    </citation>
    <scope>NUCLEOTIDE SEQUENCE [LARGE SCALE GENOMIC DNA]</scope>
    <source>
        <strain evidence="1 2">NEB 479</strain>
    </source>
</reference>
<gene>
    <name evidence="1" type="ORF">DVJ83_10065</name>
</gene>
<dbReference type="EMBL" id="CP031158">
    <property type="protein sequence ID" value="AXH00136.1"/>
    <property type="molecule type" value="Genomic_DNA"/>
</dbReference>
<organism evidence="1 2">
    <name type="scientific">Deinococcus wulumuqiensis</name>
    <dbReference type="NCBI Taxonomy" id="980427"/>
    <lineage>
        <taxon>Bacteria</taxon>
        <taxon>Thermotogati</taxon>
        <taxon>Deinococcota</taxon>
        <taxon>Deinococci</taxon>
        <taxon>Deinococcales</taxon>
        <taxon>Deinococcaceae</taxon>
        <taxon>Deinococcus</taxon>
    </lineage>
</organism>
<sequence length="194" mass="20731">MNLTERVAPGGQRQVTGVKVDSADPQVQAIFSKFTPEQLNALSGQQGGSANLYSMPLVQGKGRTVTSSADVQGFLGGLLGSLPGAASVDLKSSPLKVTETTTYTGLNAQGLHAFASSFSAQPWKLDFTLPGDAGNMNITLSRMSGKATMLYRRDGLLADQSTTTDMQMRLSMTMDDQVVDITMNMQQEMTLKQK</sequence>